<feature type="transmembrane region" description="Helical" evidence="1">
    <location>
        <begin position="404"/>
        <end position="427"/>
    </location>
</feature>
<evidence type="ECO:0000256" key="1">
    <source>
        <dbReference type="SAM" id="Phobius"/>
    </source>
</evidence>
<feature type="transmembrane region" description="Helical" evidence="1">
    <location>
        <begin position="219"/>
        <end position="247"/>
    </location>
</feature>
<gene>
    <name evidence="2" type="ORF">LCGC14_0204880</name>
</gene>
<feature type="transmembrane region" description="Helical" evidence="1">
    <location>
        <begin position="184"/>
        <end position="207"/>
    </location>
</feature>
<name>A0A0F9UHN3_9ZZZZ</name>
<proteinExistence type="predicted"/>
<keyword evidence="1" id="KW-1133">Transmembrane helix</keyword>
<feature type="transmembrane region" description="Helical" evidence="1">
    <location>
        <begin position="259"/>
        <end position="276"/>
    </location>
</feature>
<dbReference type="EMBL" id="LAZR01000092">
    <property type="protein sequence ID" value="KKN92745.1"/>
    <property type="molecule type" value="Genomic_DNA"/>
</dbReference>
<organism evidence="2">
    <name type="scientific">marine sediment metagenome</name>
    <dbReference type="NCBI Taxonomy" id="412755"/>
    <lineage>
        <taxon>unclassified sequences</taxon>
        <taxon>metagenomes</taxon>
        <taxon>ecological metagenomes</taxon>
    </lineage>
</organism>
<sequence>MSVLTAAAHRFDRLLNPIVVKELRQAVRSRFVSGMLILFLIVQLSAVTIAVLGRADLAEDFSLSAGQEITAVLFGILIVACLLFVPMYTGIRLTHERRDIQGDLMYTTTISPWAIVRGKLISAVMLTVLIYSVCMPFMTFTYLLRGVDVQVLLVCLGVGFVGVLVGVQLAILWSCIRASGVLRILMNLAGMGALVTMAYGLIGFLVNAMDYGLPTDEPWFWPGMATAGAFALLAVGLVHCLSVALISPDSSNRMLATRIYLTATWFITLGIAGYWWDEIGDWEFIYVWAVGSVVILIGGLMVAVSERQEWGPRVRRSIPRNPLGRLIAFLFYSGAAGGILWCVILMGLTLLIAYLAGPVSARRYGWDRDEVIYLLGLAQYAVAYALTGLLLWRVLMARRMKHIFIWVVVLLLVAVGMVGPILGTFLLRSGWDGDMSVGNNFLMVTNPVTMGEDEESRAVCLVFSGLWALVAAVLSLPWMIEQFGKFKSLKPARAKRRGPASDG</sequence>
<keyword evidence="1" id="KW-0812">Transmembrane</keyword>
<feature type="transmembrane region" description="Helical" evidence="1">
    <location>
        <begin position="72"/>
        <end position="91"/>
    </location>
</feature>
<reference evidence="2" key="1">
    <citation type="journal article" date="2015" name="Nature">
        <title>Complex archaea that bridge the gap between prokaryotes and eukaryotes.</title>
        <authorList>
            <person name="Spang A."/>
            <person name="Saw J.H."/>
            <person name="Jorgensen S.L."/>
            <person name="Zaremba-Niedzwiedzka K."/>
            <person name="Martijn J."/>
            <person name="Lind A.E."/>
            <person name="van Eijk R."/>
            <person name="Schleper C."/>
            <person name="Guy L."/>
            <person name="Ettema T.J."/>
        </authorList>
    </citation>
    <scope>NUCLEOTIDE SEQUENCE</scope>
</reference>
<feature type="transmembrane region" description="Helical" evidence="1">
    <location>
        <begin position="282"/>
        <end position="305"/>
    </location>
</feature>
<feature type="transmembrane region" description="Helical" evidence="1">
    <location>
        <begin position="120"/>
        <end position="143"/>
    </location>
</feature>
<dbReference type="AlphaFoldDB" id="A0A0F9UHN3"/>
<feature type="transmembrane region" description="Helical" evidence="1">
    <location>
        <begin position="456"/>
        <end position="480"/>
    </location>
</feature>
<feature type="transmembrane region" description="Helical" evidence="1">
    <location>
        <begin position="326"/>
        <end position="356"/>
    </location>
</feature>
<keyword evidence="1" id="KW-0472">Membrane</keyword>
<evidence type="ECO:0000313" key="2">
    <source>
        <dbReference type="EMBL" id="KKN92745.1"/>
    </source>
</evidence>
<feature type="transmembrane region" description="Helical" evidence="1">
    <location>
        <begin position="149"/>
        <end position="172"/>
    </location>
</feature>
<feature type="transmembrane region" description="Helical" evidence="1">
    <location>
        <begin position="31"/>
        <end position="52"/>
    </location>
</feature>
<accession>A0A0F9UHN3</accession>
<feature type="transmembrane region" description="Helical" evidence="1">
    <location>
        <begin position="371"/>
        <end position="392"/>
    </location>
</feature>
<comment type="caution">
    <text evidence="2">The sequence shown here is derived from an EMBL/GenBank/DDBJ whole genome shotgun (WGS) entry which is preliminary data.</text>
</comment>
<protein>
    <submittedName>
        <fullName evidence="2">Uncharacterized protein</fullName>
    </submittedName>
</protein>